<gene>
    <name evidence="1" type="ORF">BpHYR1_033496</name>
</gene>
<accession>A0A3M7QW30</accession>
<reference evidence="1 2" key="1">
    <citation type="journal article" date="2018" name="Sci. Rep.">
        <title>Genomic signatures of local adaptation to the degree of environmental predictability in rotifers.</title>
        <authorList>
            <person name="Franch-Gras L."/>
            <person name="Hahn C."/>
            <person name="Garcia-Roger E.M."/>
            <person name="Carmona M.J."/>
            <person name="Serra M."/>
            <person name="Gomez A."/>
        </authorList>
    </citation>
    <scope>NUCLEOTIDE SEQUENCE [LARGE SCALE GENOMIC DNA]</scope>
    <source>
        <strain evidence="1">HYR1</strain>
    </source>
</reference>
<protein>
    <submittedName>
        <fullName evidence="1">Uncharacterized protein</fullName>
    </submittedName>
</protein>
<organism evidence="1 2">
    <name type="scientific">Brachionus plicatilis</name>
    <name type="common">Marine rotifer</name>
    <name type="synonym">Brachionus muelleri</name>
    <dbReference type="NCBI Taxonomy" id="10195"/>
    <lineage>
        <taxon>Eukaryota</taxon>
        <taxon>Metazoa</taxon>
        <taxon>Spiralia</taxon>
        <taxon>Gnathifera</taxon>
        <taxon>Rotifera</taxon>
        <taxon>Eurotatoria</taxon>
        <taxon>Monogononta</taxon>
        <taxon>Pseudotrocha</taxon>
        <taxon>Ploima</taxon>
        <taxon>Brachionidae</taxon>
        <taxon>Brachionus</taxon>
    </lineage>
</organism>
<sequence length="73" mass="8642">MNIEIDRYLDFNSPIIFVTTATSVPSECLLRNLKIFKEKNFRLRRFSEKWSRLVEKSTSRKKSTFVKSTHNTG</sequence>
<evidence type="ECO:0000313" key="2">
    <source>
        <dbReference type="Proteomes" id="UP000276133"/>
    </source>
</evidence>
<dbReference type="EMBL" id="REGN01004924">
    <property type="protein sequence ID" value="RNA15577.1"/>
    <property type="molecule type" value="Genomic_DNA"/>
</dbReference>
<evidence type="ECO:0000313" key="1">
    <source>
        <dbReference type="EMBL" id="RNA15577.1"/>
    </source>
</evidence>
<proteinExistence type="predicted"/>
<keyword evidence="2" id="KW-1185">Reference proteome</keyword>
<dbReference type="AlphaFoldDB" id="A0A3M7QW30"/>
<comment type="caution">
    <text evidence="1">The sequence shown here is derived from an EMBL/GenBank/DDBJ whole genome shotgun (WGS) entry which is preliminary data.</text>
</comment>
<dbReference type="Proteomes" id="UP000276133">
    <property type="component" value="Unassembled WGS sequence"/>
</dbReference>
<name>A0A3M7QW30_BRAPC</name>